<dbReference type="PANTHER" id="PTHR35896:SF3">
    <property type="entry name" value="MAJOR FACILITATOR SUPERFAMILY TRANSPORTER"/>
    <property type="match status" value="1"/>
</dbReference>
<proteinExistence type="predicted"/>
<dbReference type="EMBL" id="KV749486">
    <property type="protein sequence ID" value="OCL09205.1"/>
    <property type="molecule type" value="Genomic_DNA"/>
</dbReference>
<dbReference type="OrthoDB" id="3501153at2759"/>
<dbReference type="InterPro" id="IPR053008">
    <property type="entry name" value="Phomopsin_biosynth_assoc"/>
</dbReference>
<name>A0A8E2F244_9PEZI</name>
<dbReference type="PANTHER" id="PTHR35896">
    <property type="entry name" value="IG-LIKE DOMAIN-CONTAINING PROTEIN"/>
    <property type="match status" value="1"/>
</dbReference>
<organism evidence="1 2">
    <name type="scientific">Glonium stellatum</name>
    <dbReference type="NCBI Taxonomy" id="574774"/>
    <lineage>
        <taxon>Eukaryota</taxon>
        <taxon>Fungi</taxon>
        <taxon>Dikarya</taxon>
        <taxon>Ascomycota</taxon>
        <taxon>Pezizomycotina</taxon>
        <taxon>Dothideomycetes</taxon>
        <taxon>Pleosporomycetidae</taxon>
        <taxon>Gloniales</taxon>
        <taxon>Gloniaceae</taxon>
        <taxon>Glonium</taxon>
    </lineage>
</organism>
<accession>A0A8E2F244</accession>
<dbReference type="Proteomes" id="UP000250140">
    <property type="component" value="Unassembled WGS sequence"/>
</dbReference>
<sequence>MAFIFVHYPQQPSLHARPLLSCGNSMSEARDNGCTWDDLSKQWLPAACPRIGNEEFLQRQDQWSFYFEQEARTVIPNISVLVDENRADWYTTEGEHLTHCAFILLRMAHALFSGDRIDRVTSKYHHAVHCTSYLLNATKWSPNWNVITSRGNSLFGWC</sequence>
<keyword evidence="2" id="KW-1185">Reference proteome</keyword>
<dbReference type="AlphaFoldDB" id="A0A8E2F244"/>
<gene>
    <name evidence="1" type="ORF">AOQ84DRAFT_291709</name>
</gene>
<reference evidence="1 2" key="1">
    <citation type="journal article" date="2016" name="Nat. Commun.">
        <title>Ectomycorrhizal ecology is imprinted in the genome of the dominant symbiotic fungus Cenococcum geophilum.</title>
        <authorList>
            <consortium name="DOE Joint Genome Institute"/>
            <person name="Peter M."/>
            <person name="Kohler A."/>
            <person name="Ohm R.A."/>
            <person name="Kuo A."/>
            <person name="Krutzmann J."/>
            <person name="Morin E."/>
            <person name="Arend M."/>
            <person name="Barry K.W."/>
            <person name="Binder M."/>
            <person name="Choi C."/>
            <person name="Clum A."/>
            <person name="Copeland A."/>
            <person name="Grisel N."/>
            <person name="Haridas S."/>
            <person name="Kipfer T."/>
            <person name="LaButti K."/>
            <person name="Lindquist E."/>
            <person name="Lipzen A."/>
            <person name="Maire R."/>
            <person name="Meier B."/>
            <person name="Mihaltcheva S."/>
            <person name="Molinier V."/>
            <person name="Murat C."/>
            <person name="Poggeler S."/>
            <person name="Quandt C.A."/>
            <person name="Sperisen C."/>
            <person name="Tritt A."/>
            <person name="Tisserant E."/>
            <person name="Crous P.W."/>
            <person name="Henrissat B."/>
            <person name="Nehls U."/>
            <person name="Egli S."/>
            <person name="Spatafora J.W."/>
            <person name="Grigoriev I.V."/>
            <person name="Martin F.M."/>
        </authorList>
    </citation>
    <scope>NUCLEOTIDE SEQUENCE [LARGE SCALE GENOMIC DNA]</scope>
    <source>
        <strain evidence="1 2">CBS 207.34</strain>
    </source>
</reference>
<evidence type="ECO:0000313" key="1">
    <source>
        <dbReference type="EMBL" id="OCL09205.1"/>
    </source>
</evidence>
<protein>
    <submittedName>
        <fullName evidence="1">Uncharacterized protein</fullName>
    </submittedName>
</protein>
<evidence type="ECO:0000313" key="2">
    <source>
        <dbReference type="Proteomes" id="UP000250140"/>
    </source>
</evidence>